<evidence type="ECO:0000313" key="1">
    <source>
        <dbReference type="EMBL" id="RLN19807.1"/>
    </source>
</evidence>
<dbReference type="STRING" id="4540.A0A3L6SFI9"/>
<sequence length="224" mass="25540">MTLTPPTTVPLGALQTPDTAQIIYPRSESQNRVLKDCYVSESTSLHMFAKRMLDSLQHADHMDAGETHYAQAQVVRACKAKFDEQLSWVYTRAMYQEYKKQYNNSTTFLIEPNPNPRVKNGWLVRHENGEGSFCWARHEFKVVADKEAGEYSCECKQWAHTGTVSLQLFPPLSCKSLFVKVCNCDFMGRQLQLLSNTNCNLSVMCIFFLKKQLQGYSACTSLDP</sequence>
<proteinExistence type="predicted"/>
<dbReference type="OrthoDB" id="692876at2759"/>
<organism evidence="1 2">
    <name type="scientific">Panicum miliaceum</name>
    <name type="common">Proso millet</name>
    <name type="synonym">Broomcorn millet</name>
    <dbReference type="NCBI Taxonomy" id="4540"/>
    <lineage>
        <taxon>Eukaryota</taxon>
        <taxon>Viridiplantae</taxon>
        <taxon>Streptophyta</taxon>
        <taxon>Embryophyta</taxon>
        <taxon>Tracheophyta</taxon>
        <taxon>Spermatophyta</taxon>
        <taxon>Magnoliopsida</taxon>
        <taxon>Liliopsida</taxon>
        <taxon>Poales</taxon>
        <taxon>Poaceae</taxon>
        <taxon>PACMAD clade</taxon>
        <taxon>Panicoideae</taxon>
        <taxon>Panicodae</taxon>
        <taxon>Paniceae</taxon>
        <taxon>Panicinae</taxon>
        <taxon>Panicum</taxon>
        <taxon>Panicum sect. Panicum</taxon>
    </lineage>
</organism>
<comment type="caution">
    <text evidence="1">The sequence shown here is derived from an EMBL/GenBank/DDBJ whole genome shotgun (WGS) entry which is preliminary data.</text>
</comment>
<keyword evidence="2" id="KW-1185">Reference proteome</keyword>
<dbReference type="PANTHER" id="PTHR47482:SF24">
    <property type="entry name" value="PROTEIN FAR1-RELATED SEQUENCE"/>
    <property type="match status" value="1"/>
</dbReference>
<protein>
    <submittedName>
        <fullName evidence="1">Protein FAR1-RELATED SEQUENCE 3-like</fullName>
    </submittedName>
</protein>
<dbReference type="EMBL" id="PQIB02000005">
    <property type="protein sequence ID" value="RLN19807.1"/>
    <property type="molecule type" value="Genomic_DNA"/>
</dbReference>
<evidence type="ECO:0000313" key="2">
    <source>
        <dbReference type="Proteomes" id="UP000275267"/>
    </source>
</evidence>
<dbReference type="AlphaFoldDB" id="A0A3L6SFI9"/>
<dbReference type="Proteomes" id="UP000275267">
    <property type="component" value="Unassembled WGS sequence"/>
</dbReference>
<gene>
    <name evidence="1" type="ORF">C2845_PM02G18170</name>
</gene>
<accession>A0A3L6SFI9</accession>
<dbReference type="PANTHER" id="PTHR47482">
    <property type="entry name" value="OS11G0632001 PROTEIN"/>
    <property type="match status" value="1"/>
</dbReference>
<reference evidence="2" key="1">
    <citation type="journal article" date="2019" name="Nat. Commun.">
        <title>The genome of broomcorn millet.</title>
        <authorList>
            <person name="Zou C."/>
            <person name="Miki D."/>
            <person name="Li D."/>
            <person name="Tang Q."/>
            <person name="Xiao L."/>
            <person name="Rajput S."/>
            <person name="Deng P."/>
            <person name="Jia W."/>
            <person name="Huang R."/>
            <person name="Zhang M."/>
            <person name="Sun Y."/>
            <person name="Hu J."/>
            <person name="Fu X."/>
            <person name="Schnable P.S."/>
            <person name="Li F."/>
            <person name="Zhang H."/>
            <person name="Feng B."/>
            <person name="Zhu X."/>
            <person name="Liu R."/>
            <person name="Schnable J.C."/>
            <person name="Zhu J.-K."/>
            <person name="Zhang H."/>
        </authorList>
    </citation>
    <scope>NUCLEOTIDE SEQUENCE [LARGE SCALE GENOMIC DNA]</scope>
</reference>
<name>A0A3L6SFI9_PANMI</name>